<keyword evidence="6" id="KW-1185">Reference proteome</keyword>
<dbReference type="AlphaFoldDB" id="A0A7W9CLF8"/>
<dbReference type="InterPro" id="IPR003593">
    <property type="entry name" value="AAA+_ATPase"/>
</dbReference>
<keyword evidence="2" id="KW-0547">Nucleotide-binding</keyword>
<dbReference type="SMART" id="SM00382">
    <property type="entry name" value="AAA"/>
    <property type="match status" value="1"/>
</dbReference>
<evidence type="ECO:0000256" key="3">
    <source>
        <dbReference type="ARBA" id="ARBA00022840"/>
    </source>
</evidence>
<dbReference type="Proteomes" id="UP000545037">
    <property type="component" value="Unassembled WGS sequence"/>
</dbReference>
<evidence type="ECO:0000313" key="5">
    <source>
        <dbReference type="EMBL" id="MBB5747362.1"/>
    </source>
</evidence>
<dbReference type="GO" id="GO:0005524">
    <property type="term" value="F:ATP binding"/>
    <property type="evidence" value="ECO:0007669"/>
    <property type="project" value="UniProtKB-KW"/>
</dbReference>
<keyword evidence="1" id="KW-0813">Transport</keyword>
<name>A0A7W9CLF8_9CAUL</name>
<evidence type="ECO:0000256" key="2">
    <source>
        <dbReference type="ARBA" id="ARBA00022741"/>
    </source>
</evidence>
<dbReference type="PANTHER" id="PTHR42711:SF15">
    <property type="entry name" value="ABC-TYPE MULTIDRUG TRANSPORT SYSTEM, ATPASE COMPONENT"/>
    <property type="match status" value="1"/>
</dbReference>
<dbReference type="PROSITE" id="PS50893">
    <property type="entry name" value="ABC_TRANSPORTER_2"/>
    <property type="match status" value="1"/>
</dbReference>
<proteinExistence type="predicted"/>
<dbReference type="EMBL" id="JACHOR010000005">
    <property type="protein sequence ID" value="MBB5747362.1"/>
    <property type="molecule type" value="Genomic_DNA"/>
</dbReference>
<evidence type="ECO:0000313" key="6">
    <source>
        <dbReference type="Proteomes" id="UP000545037"/>
    </source>
</evidence>
<gene>
    <name evidence="5" type="ORF">GGR13_002983</name>
</gene>
<keyword evidence="3 5" id="KW-0067">ATP-binding</keyword>
<evidence type="ECO:0000259" key="4">
    <source>
        <dbReference type="PROSITE" id="PS50893"/>
    </source>
</evidence>
<dbReference type="Pfam" id="PF00005">
    <property type="entry name" value="ABC_tran"/>
    <property type="match status" value="1"/>
</dbReference>
<evidence type="ECO:0000256" key="1">
    <source>
        <dbReference type="ARBA" id="ARBA00022448"/>
    </source>
</evidence>
<feature type="domain" description="ABC transporter" evidence="4">
    <location>
        <begin position="51"/>
        <end position="285"/>
    </location>
</feature>
<dbReference type="InterPro" id="IPR017871">
    <property type="entry name" value="ABC_transporter-like_CS"/>
</dbReference>
<dbReference type="InterPro" id="IPR003439">
    <property type="entry name" value="ABC_transporter-like_ATP-bd"/>
</dbReference>
<reference evidence="5 6" key="1">
    <citation type="submission" date="2020-08" db="EMBL/GenBank/DDBJ databases">
        <title>Genomic Encyclopedia of Type Strains, Phase IV (KMG-IV): sequencing the most valuable type-strain genomes for metagenomic binning, comparative biology and taxonomic classification.</title>
        <authorList>
            <person name="Goeker M."/>
        </authorList>
    </citation>
    <scope>NUCLEOTIDE SEQUENCE [LARGE SCALE GENOMIC DNA]</scope>
    <source>
        <strain evidence="5 6">DSM 4737</strain>
    </source>
</reference>
<accession>A0A7W9CLF8</accession>
<protein>
    <submittedName>
        <fullName evidence="5">ABC-2 type transport system ATP-binding protein</fullName>
    </submittedName>
</protein>
<dbReference type="Gene3D" id="3.40.50.300">
    <property type="entry name" value="P-loop containing nucleotide triphosphate hydrolases"/>
    <property type="match status" value="1"/>
</dbReference>
<dbReference type="GO" id="GO:0016887">
    <property type="term" value="F:ATP hydrolysis activity"/>
    <property type="evidence" value="ECO:0007669"/>
    <property type="project" value="InterPro"/>
</dbReference>
<organism evidence="5 6">
    <name type="scientific">Brevundimonas variabilis</name>
    <dbReference type="NCBI Taxonomy" id="74312"/>
    <lineage>
        <taxon>Bacteria</taxon>
        <taxon>Pseudomonadati</taxon>
        <taxon>Pseudomonadota</taxon>
        <taxon>Alphaproteobacteria</taxon>
        <taxon>Caulobacterales</taxon>
        <taxon>Caulobacteraceae</taxon>
        <taxon>Brevundimonas</taxon>
    </lineage>
</organism>
<dbReference type="SUPFAM" id="SSF52540">
    <property type="entry name" value="P-loop containing nucleoside triphosphate hydrolases"/>
    <property type="match status" value="1"/>
</dbReference>
<comment type="caution">
    <text evidence="5">The sequence shown here is derived from an EMBL/GenBank/DDBJ whole genome shotgun (WGS) entry which is preliminary data.</text>
</comment>
<dbReference type="InterPro" id="IPR027417">
    <property type="entry name" value="P-loop_NTPase"/>
</dbReference>
<sequence length="363" mass="38504">MPSSAGHSLCLPGLGESAGGAYLSGVGDPAVPPPEDIACMTETQTLPVNAIEVHGLEKTYAGSRKAPAKTALRGVDLVIPRGSMFGLLGPNGAGKSTLINILAGVVNKTGGTAAIWGRDIDQRPRDARAALGVVPQEIVADVFFTPREALEVQAGFYGVPAHERRSDELLAALGLSDKAHAYVRALSGGMKRRLMVAKALVHNPPILILDEPTAGVDVELRRQLWEYVRRINAEGVTILLTTHYLEEAQELCDTIAIMNRGQVVACEPTPQLLRRLDTRNVVVTPEVPQATAPVLPGFDVAVRPNGAFAVTYRKGQSSVEQVLAAVRAAGITISDITTEDPDLEDVFLALTYGDAAQVSPTKD</sequence>
<dbReference type="InterPro" id="IPR050763">
    <property type="entry name" value="ABC_transporter_ATP-binding"/>
</dbReference>
<dbReference type="PANTHER" id="PTHR42711">
    <property type="entry name" value="ABC TRANSPORTER ATP-BINDING PROTEIN"/>
    <property type="match status" value="1"/>
</dbReference>
<dbReference type="PROSITE" id="PS00211">
    <property type="entry name" value="ABC_TRANSPORTER_1"/>
    <property type="match status" value="1"/>
</dbReference>